<evidence type="ECO:0000313" key="1">
    <source>
        <dbReference type="EMBL" id="MBD1432865.1"/>
    </source>
</evidence>
<dbReference type="RefSeq" id="WP_190993853.1">
    <property type="nucleotide sequence ID" value="NZ_JACOIK010000005.1"/>
</dbReference>
<name>A0ABR7YNH0_9SPHI</name>
<dbReference type="Proteomes" id="UP000602759">
    <property type="component" value="Unassembled WGS sequence"/>
</dbReference>
<organism evidence="1 2">
    <name type="scientific">Sphingobacterium micropteri</name>
    <dbReference type="NCBI Taxonomy" id="2763501"/>
    <lineage>
        <taxon>Bacteria</taxon>
        <taxon>Pseudomonadati</taxon>
        <taxon>Bacteroidota</taxon>
        <taxon>Sphingobacteriia</taxon>
        <taxon>Sphingobacteriales</taxon>
        <taxon>Sphingobacteriaceae</taxon>
        <taxon>Sphingobacterium</taxon>
    </lineage>
</organism>
<reference evidence="1 2" key="1">
    <citation type="submission" date="2020-08" db="EMBL/GenBank/DDBJ databases">
        <title>Sphingobacterium sp. DN00404 isolated from aquaculture water.</title>
        <authorList>
            <person name="Zhang M."/>
        </authorList>
    </citation>
    <scope>NUCLEOTIDE SEQUENCE [LARGE SCALE GENOMIC DNA]</scope>
    <source>
        <strain evidence="1 2">DN00404</strain>
    </source>
</reference>
<keyword evidence="2" id="KW-1185">Reference proteome</keyword>
<proteinExistence type="predicted"/>
<comment type="caution">
    <text evidence="1">The sequence shown here is derived from an EMBL/GenBank/DDBJ whole genome shotgun (WGS) entry which is preliminary data.</text>
</comment>
<accession>A0ABR7YNH0</accession>
<evidence type="ECO:0000313" key="2">
    <source>
        <dbReference type="Proteomes" id="UP000602759"/>
    </source>
</evidence>
<protein>
    <submittedName>
        <fullName evidence="1">Uncharacterized protein</fullName>
    </submittedName>
</protein>
<dbReference type="PROSITE" id="PS51257">
    <property type="entry name" value="PROKAR_LIPOPROTEIN"/>
    <property type="match status" value="1"/>
</dbReference>
<gene>
    <name evidence="1" type="ORF">H8B06_08520</name>
</gene>
<dbReference type="EMBL" id="JACOIK010000005">
    <property type="protein sequence ID" value="MBD1432865.1"/>
    <property type="molecule type" value="Genomic_DNA"/>
</dbReference>
<sequence>MSVNYNKWMSTFNGVFIGACFLLMFVTSCQENRRSAAEKIVKEWMGKEILLPADVDCWFMGQDTACPPRENKPFKMLVYTDSVGCTSCKLNLTLWKHYIREMDSIAPGQVDFAFYFQPKDRRELAHLLRRDRLEQIVFLDNNGTLKRRNRLAEEMEYQCFLLDKHNKVLAIGNPTLNPKLWDIYKTIILTNKQNEH</sequence>